<comment type="caution">
    <text evidence="8">The sequence shown here is derived from an EMBL/GenBank/DDBJ whole genome shotgun (WGS) entry which is preliminary data.</text>
</comment>
<dbReference type="PANTHER" id="PTHR42684">
    <property type="entry name" value="ADENOSYLMETHIONINE-8-AMINO-7-OXONONANOATE AMINOTRANSFERASE"/>
    <property type="match status" value="1"/>
</dbReference>
<dbReference type="Gene3D" id="3.90.1150.10">
    <property type="entry name" value="Aspartate Aminotransferase, domain 1"/>
    <property type="match status" value="1"/>
</dbReference>
<evidence type="ECO:0000256" key="2">
    <source>
        <dbReference type="ARBA" id="ARBA00022576"/>
    </source>
</evidence>
<dbReference type="GO" id="GO:0004015">
    <property type="term" value="F:adenosylmethionine-8-amino-7-oxononanoate transaminase activity"/>
    <property type="evidence" value="ECO:0007669"/>
    <property type="project" value="UniProtKB-UniRule"/>
</dbReference>
<comment type="pathway">
    <text evidence="7">Cofactor biosynthesis; biotin biosynthesis; 7,8-diaminononanoate from 8-amino-7-oxononanoate (SAM route): step 1/1.</text>
</comment>
<keyword evidence="4 7" id="KW-0949">S-adenosyl-L-methionine</keyword>
<dbReference type="GO" id="GO:0030170">
    <property type="term" value="F:pyridoxal phosphate binding"/>
    <property type="evidence" value="ECO:0007669"/>
    <property type="project" value="UniProtKB-UniRule"/>
</dbReference>
<dbReference type="EMBL" id="SMFZ01000001">
    <property type="protein sequence ID" value="TCK25006.1"/>
    <property type="molecule type" value="Genomic_DNA"/>
</dbReference>
<dbReference type="SUPFAM" id="SSF53383">
    <property type="entry name" value="PLP-dependent transferases"/>
    <property type="match status" value="1"/>
</dbReference>
<evidence type="ECO:0000313" key="8">
    <source>
        <dbReference type="EMBL" id="TCK25006.1"/>
    </source>
</evidence>
<feature type="site" description="Participates in the substrate recognition with KAPA and in a stacking interaction with the adenine ring of SAM" evidence="7">
    <location>
        <position position="29"/>
    </location>
</feature>
<keyword evidence="2 7" id="KW-0032">Aminotransferase</keyword>
<comment type="function">
    <text evidence="7">Catalyzes the transfer of the alpha-amino group from S-adenosyl-L-methionine (SAM) to 7-keto-8-aminopelargonic acid (KAPA) to form 7,8-diaminopelargonic acid (DAPA). It is the only aminotransferase known to utilize SAM as an amino donor.</text>
</comment>
<dbReference type="GO" id="GO:0009102">
    <property type="term" value="P:biotin biosynthetic process"/>
    <property type="evidence" value="ECO:0007669"/>
    <property type="project" value="UniProtKB-UniRule"/>
</dbReference>
<evidence type="ECO:0000256" key="3">
    <source>
        <dbReference type="ARBA" id="ARBA00022679"/>
    </source>
</evidence>
<dbReference type="GO" id="GO:0005737">
    <property type="term" value="C:cytoplasm"/>
    <property type="evidence" value="ECO:0007669"/>
    <property type="project" value="UniProtKB-SubCell"/>
</dbReference>
<comment type="caution">
    <text evidence="7">Lacks conserved residue(s) required for the propagation of feature annotation.</text>
</comment>
<organism evidence="8 9">
    <name type="scientific">Pseudonocardia endophytica</name>
    <dbReference type="NCBI Taxonomy" id="401976"/>
    <lineage>
        <taxon>Bacteria</taxon>
        <taxon>Bacillati</taxon>
        <taxon>Actinomycetota</taxon>
        <taxon>Actinomycetes</taxon>
        <taxon>Pseudonocardiales</taxon>
        <taxon>Pseudonocardiaceae</taxon>
        <taxon>Pseudonocardia</taxon>
    </lineage>
</organism>
<comment type="subunit">
    <text evidence="7">Homodimer.</text>
</comment>
<dbReference type="PANTHER" id="PTHR42684:SF17">
    <property type="entry name" value="ADENOSYLMETHIONINE-8-AMINO-7-OXONONANOATE AMINOTRANSFERASE"/>
    <property type="match status" value="1"/>
</dbReference>
<keyword evidence="9" id="KW-1185">Reference proteome</keyword>
<dbReference type="InterPro" id="IPR005814">
    <property type="entry name" value="Aminotrans_3"/>
</dbReference>
<sequence length="427" mass="45752">MPVTARDCSGRVANDVLLAMDRRHVWHPHAALPAPGRSLMVESASGVRLRTPDGRELVDGMAASWSAVHGYRHPVLDAAVTEQLGRMSHVTFGGITHGPAVDLCRLLIEVTPEELQHVFLSESGPVAVEVAVTMCQQYWRDRGKPSKSRIMTWRGGHHGDTFGAAVLGDPGDGPRPPWHGPLPPPLFADRPPDTFEHDYVAQLVRLVETHADELAAIVVEPVVQGRGGVRFHDPRYLHVLRELCLACDVLLVFDEVYTGFGRTGELFAADHAAIQPDVMCLGGALTGGYLPMAATLCSGRVAHGLTLRHDATFMGNPLAAAVAHASVSLLLERGWRSEVKAIASWLRAGLTPARSLPGVREVRILGAIGVIELDHDVDVPAATSAAVLAGAWLRPMRNLVYTVPPFVSTRADVATITAGMRAAALAG</sequence>
<comment type="cofactor">
    <cofactor evidence="1 7">
        <name>pyridoxal 5'-phosphate</name>
        <dbReference type="ChEBI" id="CHEBI:597326"/>
    </cofactor>
</comment>
<feature type="binding site" evidence="7">
    <location>
        <position position="394"/>
    </location>
    <ligand>
        <name>substrate</name>
    </ligand>
</feature>
<keyword evidence="3 7" id="KW-0808">Transferase</keyword>
<reference evidence="8 9" key="1">
    <citation type="submission" date="2019-03" db="EMBL/GenBank/DDBJ databases">
        <title>Sequencing the genomes of 1000 actinobacteria strains.</title>
        <authorList>
            <person name="Klenk H.-P."/>
        </authorList>
    </citation>
    <scope>NUCLEOTIDE SEQUENCE [LARGE SCALE GENOMIC DNA]</scope>
    <source>
        <strain evidence="8 9">DSM 44969</strain>
    </source>
</reference>
<dbReference type="NCBIfam" id="TIGR00508">
    <property type="entry name" value="bioA"/>
    <property type="match status" value="1"/>
</dbReference>
<dbReference type="InterPro" id="IPR015421">
    <property type="entry name" value="PyrdxlP-dep_Trfase_major"/>
</dbReference>
<dbReference type="Pfam" id="PF00202">
    <property type="entry name" value="Aminotran_3"/>
    <property type="match status" value="1"/>
</dbReference>
<dbReference type="HAMAP" id="MF_00834">
    <property type="entry name" value="BioA"/>
    <property type="match status" value="1"/>
</dbReference>
<name>A0A4V2PIK2_PSEEN</name>
<comment type="catalytic activity">
    <reaction evidence="7">
        <text>(8S)-8-amino-7-oxononanoate + S-adenosyl-L-methionine = S-adenosyl-4-methylsulfanyl-2-oxobutanoate + (7R,8S)-7,8-diammoniononanoate</text>
        <dbReference type="Rhea" id="RHEA:16861"/>
        <dbReference type="ChEBI" id="CHEBI:16490"/>
        <dbReference type="ChEBI" id="CHEBI:59789"/>
        <dbReference type="ChEBI" id="CHEBI:149468"/>
        <dbReference type="ChEBI" id="CHEBI:149469"/>
        <dbReference type="EC" id="2.6.1.62"/>
    </reaction>
</comment>
<feature type="binding site" evidence="7">
    <location>
        <position position="254"/>
    </location>
    <ligand>
        <name>pyridoxal 5'-phosphate</name>
        <dbReference type="ChEBI" id="CHEBI:597326"/>
    </ligand>
</feature>
<evidence type="ECO:0000256" key="4">
    <source>
        <dbReference type="ARBA" id="ARBA00022691"/>
    </source>
</evidence>
<dbReference type="UniPathway" id="UPA00078">
    <property type="reaction ID" value="UER00160"/>
</dbReference>
<evidence type="ECO:0000313" key="9">
    <source>
        <dbReference type="Proteomes" id="UP000295560"/>
    </source>
</evidence>
<keyword evidence="6 7" id="KW-0663">Pyridoxal phosphate</keyword>
<evidence type="ECO:0000256" key="6">
    <source>
        <dbReference type="ARBA" id="ARBA00022898"/>
    </source>
</evidence>
<keyword evidence="5 7" id="KW-0093">Biotin biosynthesis</keyword>
<dbReference type="Gene3D" id="3.40.640.10">
    <property type="entry name" value="Type I PLP-dependent aspartate aminotransferase-like (Major domain)"/>
    <property type="match status" value="1"/>
</dbReference>
<comment type="subcellular location">
    <subcellularLocation>
        <location evidence="7">Cytoplasm</location>
    </subcellularLocation>
</comment>
<evidence type="ECO:0000256" key="5">
    <source>
        <dbReference type="ARBA" id="ARBA00022756"/>
    </source>
</evidence>
<dbReference type="EC" id="2.6.1.62" evidence="7"/>
<evidence type="ECO:0000256" key="7">
    <source>
        <dbReference type="HAMAP-Rule" id="MF_00834"/>
    </source>
</evidence>
<dbReference type="InterPro" id="IPR005815">
    <property type="entry name" value="BioA"/>
</dbReference>
<dbReference type="InterPro" id="IPR015424">
    <property type="entry name" value="PyrdxlP-dep_Trfase"/>
</dbReference>
<evidence type="ECO:0000256" key="1">
    <source>
        <dbReference type="ARBA" id="ARBA00001933"/>
    </source>
</evidence>
<proteinExistence type="inferred from homology"/>
<dbReference type="Proteomes" id="UP000295560">
    <property type="component" value="Unassembled WGS sequence"/>
</dbReference>
<dbReference type="CDD" id="cd00610">
    <property type="entry name" value="OAT_like"/>
    <property type="match status" value="1"/>
</dbReference>
<dbReference type="InterPro" id="IPR015422">
    <property type="entry name" value="PyrdxlP-dep_Trfase_small"/>
</dbReference>
<gene>
    <name evidence="7" type="primary">bioA</name>
    <name evidence="8" type="ORF">EV378_0803</name>
</gene>
<accession>A0A4V2PIK2</accession>
<dbReference type="AlphaFoldDB" id="A0A4V2PIK2"/>
<keyword evidence="7" id="KW-0963">Cytoplasm</keyword>
<comment type="similarity">
    <text evidence="7">Belongs to the class-III pyridoxal-phosphate-dependent aminotransferase family. BioA subfamily.</text>
</comment>
<protein>
    <recommendedName>
        <fullName evidence="7">Adenosylmethionine-8-amino-7-oxononanoate aminotransferase</fullName>
        <ecNumber evidence="7">2.6.1.62</ecNumber>
    </recommendedName>
    <alternativeName>
        <fullName evidence="7">7,8-diamino-pelargonic acid aminotransferase</fullName>
        <shortName evidence="7">DAPA AT</shortName>
        <shortName evidence="7">DAPA aminotransferase</shortName>
    </alternativeName>
    <alternativeName>
        <fullName evidence="7">7,8-diaminononanoate synthase</fullName>
        <shortName evidence="7">DANS</shortName>
    </alternativeName>
    <alternativeName>
        <fullName evidence="7">Diaminopelargonic acid synthase</fullName>
    </alternativeName>
</protein>